<evidence type="ECO:0000313" key="2">
    <source>
        <dbReference type="EMBL" id="NMC62759.1"/>
    </source>
</evidence>
<evidence type="ECO:0000259" key="1">
    <source>
        <dbReference type="Pfam" id="PF22740"/>
    </source>
</evidence>
<dbReference type="InterPro" id="IPR005337">
    <property type="entry name" value="RapZ-like"/>
</dbReference>
<sequence>MSNTSSENNSPLCLRVFSFSYLSGMPHDDTEHGGGFVFDCRCLPNPGREERFFRKTGQDKEVVEFLEKCPKVEKFFQASLSLIQQAVSNYQEREFNHLMIAFGCTGGQHRSVYMAERVAKVLRNQEINVIVCHRECERWPK</sequence>
<evidence type="ECO:0000313" key="3">
    <source>
        <dbReference type="Proteomes" id="UP000524246"/>
    </source>
</evidence>
<dbReference type="Proteomes" id="UP000524246">
    <property type="component" value="Unassembled WGS sequence"/>
</dbReference>
<dbReference type="EMBL" id="JAAZON010000270">
    <property type="protein sequence ID" value="NMC62759.1"/>
    <property type="molecule type" value="Genomic_DNA"/>
</dbReference>
<dbReference type="PANTHER" id="PTHR30448">
    <property type="entry name" value="RNASE ADAPTER PROTEIN RAPZ"/>
    <property type="match status" value="1"/>
</dbReference>
<comment type="caution">
    <text evidence="2">The sequence shown here is derived from an EMBL/GenBank/DDBJ whole genome shotgun (WGS) entry which is preliminary data.</text>
</comment>
<name>A0A7X9IK58_9DELT</name>
<dbReference type="GO" id="GO:0005524">
    <property type="term" value="F:ATP binding"/>
    <property type="evidence" value="ECO:0007669"/>
    <property type="project" value="InterPro"/>
</dbReference>
<protein>
    <recommendedName>
        <fullName evidence="1">RapZ C-terminal domain-containing protein</fullName>
    </recommendedName>
</protein>
<accession>A0A7X9IK58</accession>
<proteinExistence type="predicted"/>
<organism evidence="2 3">
    <name type="scientific">SAR324 cluster bacterium</name>
    <dbReference type="NCBI Taxonomy" id="2024889"/>
    <lineage>
        <taxon>Bacteria</taxon>
        <taxon>Deltaproteobacteria</taxon>
        <taxon>SAR324 cluster</taxon>
    </lineage>
</organism>
<dbReference type="InterPro" id="IPR053931">
    <property type="entry name" value="RapZ_C"/>
</dbReference>
<reference evidence="2 3" key="1">
    <citation type="journal article" date="2020" name="Biotechnol. Biofuels">
        <title>New insights from the biogas microbiome by comprehensive genome-resolved metagenomics of nearly 1600 species originating from multiple anaerobic digesters.</title>
        <authorList>
            <person name="Campanaro S."/>
            <person name="Treu L."/>
            <person name="Rodriguez-R L.M."/>
            <person name="Kovalovszki A."/>
            <person name="Ziels R.M."/>
            <person name="Maus I."/>
            <person name="Zhu X."/>
            <person name="Kougias P.G."/>
            <person name="Basile A."/>
            <person name="Luo G."/>
            <person name="Schluter A."/>
            <person name="Konstantinidis K.T."/>
            <person name="Angelidaki I."/>
        </authorList>
    </citation>
    <scope>NUCLEOTIDE SEQUENCE [LARGE SCALE GENOMIC DNA]</scope>
    <source>
        <strain evidence="2">AS27yjCOA_65</strain>
    </source>
</reference>
<dbReference type="AlphaFoldDB" id="A0A7X9IK58"/>
<gene>
    <name evidence="2" type="ORF">GYA55_06265</name>
</gene>
<feature type="domain" description="RapZ C-terminal" evidence="1">
    <location>
        <begin position="14"/>
        <end position="136"/>
    </location>
</feature>
<dbReference type="PANTHER" id="PTHR30448:SF0">
    <property type="entry name" value="RNASE ADAPTER PROTEIN RAPZ"/>
    <property type="match status" value="1"/>
</dbReference>
<dbReference type="Pfam" id="PF22740">
    <property type="entry name" value="PapZ_C"/>
    <property type="match status" value="1"/>
</dbReference>